<proteinExistence type="predicted"/>
<accession>A0ABD3VZV1</accession>
<dbReference type="EMBL" id="JBJQND010000009">
    <property type="protein sequence ID" value="KAL3867114.1"/>
    <property type="molecule type" value="Genomic_DNA"/>
</dbReference>
<name>A0ABD3VZV1_SINWO</name>
<feature type="region of interest" description="Disordered" evidence="1">
    <location>
        <begin position="324"/>
        <end position="349"/>
    </location>
</feature>
<evidence type="ECO:0000313" key="3">
    <source>
        <dbReference type="Proteomes" id="UP001634394"/>
    </source>
</evidence>
<organism evidence="2 3">
    <name type="scientific">Sinanodonta woodiana</name>
    <name type="common">Chinese pond mussel</name>
    <name type="synonym">Anodonta woodiana</name>
    <dbReference type="NCBI Taxonomy" id="1069815"/>
    <lineage>
        <taxon>Eukaryota</taxon>
        <taxon>Metazoa</taxon>
        <taxon>Spiralia</taxon>
        <taxon>Lophotrochozoa</taxon>
        <taxon>Mollusca</taxon>
        <taxon>Bivalvia</taxon>
        <taxon>Autobranchia</taxon>
        <taxon>Heteroconchia</taxon>
        <taxon>Palaeoheterodonta</taxon>
        <taxon>Unionida</taxon>
        <taxon>Unionoidea</taxon>
        <taxon>Unionidae</taxon>
        <taxon>Unioninae</taxon>
        <taxon>Sinanodonta</taxon>
    </lineage>
</organism>
<sequence length="491" mass="56489">MTRENGLGIAKCLLDQTLLSQDTYDRMASTCCARRHSIDILLKKVINGSKEGIVTFFNSLKVECPLIARAVIDTTITHKDRSKFAQLARRRVTGGPIMRFGISERDVTFFKYHLCESEEVVEHIADVMLSRFHFSILDHSGIVECPTSRERISVLFQTMHLYKLCVVTEFHGVVKPKLYQQWMESRSTQGSRWSGLYRWIKKAKPAIDDSFKSEEIQLKKVEGDSFVLRFITGVNFSVDLLKPESLEMKIKTLLKRGCLESKTEPKRVAHITVYIDSPVNKVQSTFLQKVEGTFVYPNAHVLHGKLFIVIRKHPKTNNFGHGLNPYHNKSRTSQNDNLSQGKHHQAEMKNRNRDIMLEEMNPARLKKWMLEQPCIEIAHIDMLESKLSEQDLFRQEEMTLILDCINGLENGDKLLEKYSETNDLYVYNKVFRKHQESHSQQEEIPGHRAAVTYVKGGGLQELFSFSIIFNDEGLSKDQLTSCDEVLSSENN</sequence>
<feature type="compositionally biased region" description="Polar residues" evidence="1">
    <location>
        <begin position="331"/>
        <end position="340"/>
    </location>
</feature>
<dbReference type="AlphaFoldDB" id="A0ABD3VZV1"/>
<reference evidence="2 3" key="1">
    <citation type="submission" date="2024-11" db="EMBL/GenBank/DDBJ databases">
        <title>Chromosome-level genome assembly of the freshwater bivalve Anodonta woodiana.</title>
        <authorList>
            <person name="Chen X."/>
        </authorList>
    </citation>
    <scope>NUCLEOTIDE SEQUENCE [LARGE SCALE GENOMIC DNA]</scope>
    <source>
        <strain evidence="2">MN2024</strain>
        <tissue evidence="2">Gills</tissue>
    </source>
</reference>
<evidence type="ECO:0000256" key="1">
    <source>
        <dbReference type="SAM" id="MobiDB-lite"/>
    </source>
</evidence>
<protein>
    <recommendedName>
        <fullName evidence="4">CARD domain-containing protein</fullName>
    </recommendedName>
</protein>
<comment type="caution">
    <text evidence="2">The sequence shown here is derived from an EMBL/GenBank/DDBJ whole genome shotgun (WGS) entry which is preliminary data.</text>
</comment>
<keyword evidence="3" id="KW-1185">Reference proteome</keyword>
<evidence type="ECO:0000313" key="2">
    <source>
        <dbReference type="EMBL" id="KAL3867114.1"/>
    </source>
</evidence>
<evidence type="ECO:0008006" key="4">
    <source>
        <dbReference type="Google" id="ProtNLM"/>
    </source>
</evidence>
<gene>
    <name evidence="2" type="ORF">ACJMK2_044344</name>
</gene>
<dbReference type="Proteomes" id="UP001634394">
    <property type="component" value="Unassembled WGS sequence"/>
</dbReference>